<keyword evidence="4 6" id="KW-1133">Transmembrane helix</keyword>
<dbReference type="PANTHER" id="PTHR31123">
    <property type="entry name" value="ACCUMULATION OF DYADS PROTEIN 2-RELATED"/>
    <property type="match status" value="1"/>
</dbReference>
<dbReference type="InterPro" id="IPR051633">
    <property type="entry name" value="AceTr"/>
</dbReference>
<dbReference type="GO" id="GO:0005886">
    <property type="term" value="C:plasma membrane"/>
    <property type="evidence" value="ECO:0007669"/>
    <property type="project" value="TreeGrafter"/>
</dbReference>
<evidence type="ECO:0000256" key="5">
    <source>
        <dbReference type="ARBA" id="ARBA00023136"/>
    </source>
</evidence>
<evidence type="ECO:0000313" key="8">
    <source>
        <dbReference type="Proteomes" id="UP000717696"/>
    </source>
</evidence>
<evidence type="ECO:0000256" key="1">
    <source>
        <dbReference type="ARBA" id="ARBA00004141"/>
    </source>
</evidence>
<evidence type="ECO:0000256" key="6">
    <source>
        <dbReference type="SAM" id="Phobius"/>
    </source>
</evidence>
<keyword evidence="8" id="KW-1185">Reference proteome</keyword>
<feature type="transmembrane region" description="Helical" evidence="6">
    <location>
        <begin position="58"/>
        <end position="77"/>
    </location>
</feature>
<evidence type="ECO:0000313" key="7">
    <source>
        <dbReference type="EMBL" id="KAH7121779.1"/>
    </source>
</evidence>
<feature type="transmembrane region" description="Helical" evidence="6">
    <location>
        <begin position="158"/>
        <end position="179"/>
    </location>
</feature>
<feature type="transmembrane region" description="Helical" evidence="6">
    <location>
        <begin position="221"/>
        <end position="244"/>
    </location>
</feature>
<evidence type="ECO:0000256" key="3">
    <source>
        <dbReference type="ARBA" id="ARBA00022692"/>
    </source>
</evidence>
<keyword evidence="5 6" id="KW-0472">Membrane</keyword>
<keyword evidence="3 6" id="KW-0812">Transmembrane</keyword>
<evidence type="ECO:0000256" key="4">
    <source>
        <dbReference type="ARBA" id="ARBA00022989"/>
    </source>
</evidence>
<feature type="transmembrane region" description="Helical" evidence="6">
    <location>
        <begin position="185"/>
        <end position="209"/>
    </location>
</feature>
<feature type="transmembrane region" description="Helical" evidence="6">
    <location>
        <begin position="89"/>
        <end position="110"/>
    </location>
</feature>
<organism evidence="7 8">
    <name type="scientific">Dactylonectria estremocensis</name>
    <dbReference type="NCBI Taxonomy" id="1079267"/>
    <lineage>
        <taxon>Eukaryota</taxon>
        <taxon>Fungi</taxon>
        <taxon>Dikarya</taxon>
        <taxon>Ascomycota</taxon>
        <taxon>Pezizomycotina</taxon>
        <taxon>Sordariomycetes</taxon>
        <taxon>Hypocreomycetidae</taxon>
        <taxon>Hypocreales</taxon>
        <taxon>Nectriaceae</taxon>
        <taxon>Dactylonectria</taxon>
    </lineage>
</organism>
<dbReference type="Proteomes" id="UP000717696">
    <property type="component" value="Unassembled WGS sequence"/>
</dbReference>
<comment type="similarity">
    <text evidence="2">Belongs to the acetate uptake transporter (AceTr) (TC 2.A.96) family.</text>
</comment>
<reference evidence="7" key="1">
    <citation type="journal article" date="2021" name="Nat. Commun.">
        <title>Genetic determinants of endophytism in the Arabidopsis root mycobiome.</title>
        <authorList>
            <person name="Mesny F."/>
            <person name="Miyauchi S."/>
            <person name="Thiergart T."/>
            <person name="Pickel B."/>
            <person name="Atanasova L."/>
            <person name="Karlsson M."/>
            <person name="Huettel B."/>
            <person name="Barry K.W."/>
            <person name="Haridas S."/>
            <person name="Chen C."/>
            <person name="Bauer D."/>
            <person name="Andreopoulos W."/>
            <person name="Pangilinan J."/>
            <person name="LaButti K."/>
            <person name="Riley R."/>
            <person name="Lipzen A."/>
            <person name="Clum A."/>
            <person name="Drula E."/>
            <person name="Henrissat B."/>
            <person name="Kohler A."/>
            <person name="Grigoriev I.V."/>
            <person name="Martin F.M."/>
            <person name="Hacquard S."/>
        </authorList>
    </citation>
    <scope>NUCLEOTIDE SEQUENCE</scope>
    <source>
        <strain evidence="7">MPI-CAGE-AT-0021</strain>
    </source>
</reference>
<dbReference type="AlphaFoldDB" id="A0A9P9DM21"/>
<proteinExistence type="inferred from homology"/>
<dbReference type="EMBL" id="JAGMUU010000027">
    <property type="protein sequence ID" value="KAH7121779.1"/>
    <property type="molecule type" value="Genomic_DNA"/>
</dbReference>
<dbReference type="OrthoDB" id="3648309at2759"/>
<accession>A0A9P9DM21</accession>
<feature type="transmembrane region" description="Helical" evidence="6">
    <location>
        <begin position="116"/>
        <end position="137"/>
    </location>
</feature>
<comment type="subcellular location">
    <subcellularLocation>
        <location evidence="1">Membrane</location>
        <topology evidence="1">Multi-pass membrane protein</topology>
    </subcellularLocation>
</comment>
<name>A0A9P9DM21_9HYPO</name>
<protein>
    <submittedName>
        <fullName evidence="7">GPR1/FUN34/yaaH family-domain-containing protein</fullName>
    </submittedName>
</protein>
<dbReference type="Pfam" id="PF01184">
    <property type="entry name" value="Gpr1_Fun34_YaaH"/>
    <property type="match status" value="1"/>
</dbReference>
<dbReference type="PANTHER" id="PTHR31123:SF4">
    <property type="entry name" value="PROTEIN ALCS"/>
    <property type="match status" value="1"/>
</dbReference>
<gene>
    <name evidence="7" type="ORF">B0J13DRAFT_158447</name>
</gene>
<comment type="caution">
    <text evidence="7">The sequence shown here is derived from an EMBL/GenBank/DDBJ whole genome shotgun (WGS) entry which is preliminary data.</text>
</comment>
<sequence>MSSDGSKVQNEHRDEMLDRIQTAASISLSPELFEQLYLSPQNQVKGQLRQTLGNPTPVALGGFLLCTTPASMALLEWQGAGGFGAGANVGSYFYLGGLFLVLGGIGEWILGNTFPATVFCLFGGFWLTFGATIVPGYGAYGLYSKTGEVADGLSEQQFYATFSFFLVAMTILCAIFMIASIRTNAVLFTIFVLLVPTFSCLSASFFAVAHDHAAAAQTFQHVGAGLLLGVSILGWYIFLAMILLSVDFPYTLPLGDLSTVIPGRADRTRDTVEKV</sequence>
<dbReference type="InterPro" id="IPR000791">
    <property type="entry name" value="Gpr1/Fun34/SatP-like"/>
</dbReference>
<dbReference type="GO" id="GO:0015123">
    <property type="term" value="F:acetate transmembrane transporter activity"/>
    <property type="evidence" value="ECO:0007669"/>
    <property type="project" value="TreeGrafter"/>
</dbReference>
<evidence type="ECO:0000256" key="2">
    <source>
        <dbReference type="ARBA" id="ARBA00005587"/>
    </source>
</evidence>